<dbReference type="InterPro" id="IPR000700">
    <property type="entry name" value="PAS-assoc_C"/>
</dbReference>
<dbReference type="SMART" id="SM00387">
    <property type="entry name" value="HATPase_c"/>
    <property type="match status" value="1"/>
</dbReference>
<keyword evidence="3" id="KW-0157">Chromophore</keyword>
<keyword evidence="7" id="KW-0418">Kinase</keyword>
<feature type="domain" description="Histidine kinase" evidence="4">
    <location>
        <begin position="165"/>
        <end position="355"/>
    </location>
</feature>
<evidence type="ECO:0000313" key="8">
    <source>
        <dbReference type="Proteomes" id="UP000245926"/>
    </source>
</evidence>
<dbReference type="SUPFAM" id="SSF55785">
    <property type="entry name" value="PYP-like sensor domain (PAS domain)"/>
    <property type="match status" value="1"/>
</dbReference>
<dbReference type="Gene3D" id="3.30.450.20">
    <property type="entry name" value="PAS domain"/>
    <property type="match status" value="1"/>
</dbReference>
<dbReference type="SMART" id="SM00086">
    <property type="entry name" value="PAC"/>
    <property type="match status" value="1"/>
</dbReference>
<dbReference type="Pfam" id="PF13426">
    <property type="entry name" value="PAS_9"/>
    <property type="match status" value="1"/>
</dbReference>
<dbReference type="InterPro" id="IPR001610">
    <property type="entry name" value="PAC"/>
</dbReference>
<protein>
    <submittedName>
        <fullName evidence="7">Histidine kinase</fullName>
    </submittedName>
</protein>
<dbReference type="NCBIfam" id="TIGR00229">
    <property type="entry name" value="sensory_box"/>
    <property type="match status" value="1"/>
</dbReference>
<dbReference type="InterPro" id="IPR003594">
    <property type="entry name" value="HATPase_dom"/>
</dbReference>
<proteinExistence type="predicted"/>
<dbReference type="SUPFAM" id="SSF55874">
    <property type="entry name" value="ATPase domain of HSP90 chaperone/DNA topoisomerase II/histidine kinase"/>
    <property type="match status" value="1"/>
</dbReference>
<dbReference type="EMBL" id="CP029550">
    <property type="protein sequence ID" value="AWN40681.1"/>
    <property type="molecule type" value="Genomic_DNA"/>
</dbReference>
<gene>
    <name evidence="7" type="ORF">DK389_09260</name>
</gene>
<dbReference type="InterPro" id="IPR005467">
    <property type="entry name" value="His_kinase_dom"/>
</dbReference>
<keyword evidence="2" id="KW-0288">FMN</keyword>
<dbReference type="PROSITE" id="PS50113">
    <property type="entry name" value="PAC"/>
    <property type="match status" value="1"/>
</dbReference>
<dbReference type="Pfam" id="PF02518">
    <property type="entry name" value="HATPase_c"/>
    <property type="match status" value="1"/>
</dbReference>
<organism evidence="7 8">
    <name type="scientific">Methylobacterium durans</name>
    <dbReference type="NCBI Taxonomy" id="2202825"/>
    <lineage>
        <taxon>Bacteria</taxon>
        <taxon>Pseudomonadati</taxon>
        <taxon>Pseudomonadota</taxon>
        <taxon>Alphaproteobacteria</taxon>
        <taxon>Hyphomicrobiales</taxon>
        <taxon>Methylobacteriaceae</taxon>
        <taxon>Methylobacterium</taxon>
    </lineage>
</organism>
<dbReference type="InterPro" id="IPR000014">
    <property type="entry name" value="PAS"/>
</dbReference>
<evidence type="ECO:0000256" key="1">
    <source>
        <dbReference type="ARBA" id="ARBA00022630"/>
    </source>
</evidence>
<evidence type="ECO:0000259" key="4">
    <source>
        <dbReference type="PROSITE" id="PS50109"/>
    </source>
</evidence>
<dbReference type="KEGG" id="mets:DK389_09260"/>
<evidence type="ECO:0000313" key="7">
    <source>
        <dbReference type="EMBL" id="AWN40681.1"/>
    </source>
</evidence>
<keyword evidence="1" id="KW-0285">Flavoprotein</keyword>
<keyword evidence="8" id="KW-1185">Reference proteome</keyword>
<dbReference type="PROSITE" id="PS50109">
    <property type="entry name" value="HIS_KIN"/>
    <property type="match status" value="1"/>
</dbReference>
<dbReference type="InterPro" id="IPR036890">
    <property type="entry name" value="HATPase_C_sf"/>
</dbReference>
<dbReference type="AlphaFoldDB" id="A0A2U8W4X7"/>
<dbReference type="InterPro" id="IPR035965">
    <property type="entry name" value="PAS-like_dom_sf"/>
</dbReference>
<dbReference type="Gene3D" id="3.30.565.10">
    <property type="entry name" value="Histidine kinase-like ATPase, C-terminal domain"/>
    <property type="match status" value="1"/>
</dbReference>
<accession>A0A2U8W4X7</accession>
<sequence>MGNGDVSHFADRTRTEFGEIDPFSAIIRTTQLPMIVTDPRRHDNPIVFANPAFLRMTGYERFEVTGRNCRFLQGPDTCPKAVARVREAIRAERAVEIDLLNYRKDGTTFYNALHLNPVHAKTGELQFFFAAQLDVTERYRLVRERETANAALREALAVKTTLIHEIDHRVKNNLQMIAAMIVLQSQRIADPATRASMMDTLQRVEALSTVHRRLHQSESVSRYDVADFVRDLIGDLVGASGRDDIAVRLDLVAVVIPAEKSVALALLLNEIVTNILKHAFAGDRPGTIAIRIARDDEIRIVVEDDGVGMPEDGAAKDSFGQSLMRTLARQLGARLAVERASNSGTRVILTMPAEASTTVSVRSP</sequence>
<dbReference type="PROSITE" id="PS50112">
    <property type="entry name" value="PAS"/>
    <property type="match status" value="1"/>
</dbReference>
<evidence type="ECO:0000259" key="6">
    <source>
        <dbReference type="PROSITE" id="PS50113"/>
    </source>
</evidence>
<keyword evidence="7" id="KW-0808">Transferase</keyword>
<evidence type="ECO:0000259" key="5">
    <source>
        <dbReference type="PROSITE" id="PS50112"/>
    </source>
</evidence>
<dbReference type="Pfam" id="PF07568">
    <property type="entry name" value="HisKA_2"/>
    <property type="match status" value="1"/>
</dbReference>
<dbReference type="PANTHER" id="PTHR47429">
    <property type="entry name" value="PROTEIN TWIN LOV 1"/>
    <property type="match status" value="1"/>
</dbReference>
<feature type="domain" description="PAS" evidence="5">
    <location>
        <begin position="19"/>
        <end position="92"/>
    </location>
</feature>
<dbReference type="GO" id="GO:0016301">
    <property type="term" value="F:kinase activity"/>
    <property type="evidence" value="ECO:0007669"/>
    <property type="project" value="UniProtKB-KW"/>
</dbReference>
<feature type="domain" description="PAC" evidence="6">
    <location>
        <begin position="93"/>
        <end position="147"/>
    </location>
</feature>
<evidence type="ECO:0000256" key="2">
    <source>
        <dbReference type="ARBA" id="ARBA00022643"/>
    </source>
</evidence>
<evidence type="ECO:0000256" key="3">
    <source>
        <dbReference type="ARBA" id="ARBA00022991"/>
    </source>
</evidence>
<dbReference type="OrthoDB" id="7991996at2"/>
<dbReference type="CDD" id="cd00130">
    <property type="entry name" value="PAS"/>
    <property type="match status" value="1"/>
</dbReference>
<dbReference type="SMART" id="SM00091">
    <property type="entry name" value="PAS"/>
    <property type="match status" value="1"/>
</dbReference>
<reference evidence="8" key="1">
    <citation type="submission" date="2018-05" db="EMBL/GenBank/DDBJ databases">
        <title>Complete Genome Sequence of Methylobacterium sp. 17SD2-17.</title>
        <authorList>
            <person name="Srinivasan S."/>
        </authorList>
    </citation>
    <scope>NUCLEOTIDE SEQUENCE [LARGE SCALE GENOMIC DNA]</scope>
    <source>
        <strain evidence="8">17SD2-17</strain>
    </source>
</reference>
<dbReference type="PANTHER" id="PTHR47429:SF2">
    <property type="entry name" value="PROTEIN TWIN LOV 1"/>
    <property type="match status" value="1"/>
</dbReference>
<dbReference type="InterPro" id="IPR011495">
    <property type="entry name" value="Sig_transdc_His_kin_sub2_dim/P"/>
</dbReference>
<name>A0A2U8W4X7_9HYPH</name>
<dbReference type="Proteomes" id="UP000245926">
    <property type="component" value="Chromosome"/>
</dbReference>
<dbReference type="RefSeq" id="WP_109889038.1">
    <property type="nucleotide sequence ID" value="NZ_CP029550.1"/>
</dbReference>